<dbReference type="Proteomes" id="UP001620514">
    <property type="component" value="Unassembled WGS sequence"/>
</dbReference>
<keyword evidence="2" id="KW-1185">Reference proteome</keyword>
<proteinExistence type="predicted"/>
<protein>
    <submittedName>
        <fullName evidence="1">Uncharacterized protein</fullName>
    </submittedName>
</protein>
<name>A0ABW8N127_9BURK</name>
<evidence type="ECO:0000313" key="2">
    <source>
        <dbReference type="Proteomes" id="UP001620514"/>
    </source>
</evidence>
<dbReference type="RefSeq" id="WP_404614588.1">
    <property type="nucleotide sequence ID" value="NZ_JBIYDN010000049.1"/>
</dbReference>
<evidence type="ECO:0000313" key="1">
    <source>
        <dbReference type="EMBL" id="MFK4448361.1"/>
    </source>
</evidence>
<dbReference type="EMBL" id="JBIYDN010000049">
    <property type="protein sequence ID" value="MFK4448361.1"/>
    <property type="molecule type" value="Genomic_DNA"/>
</dbReference>
<accession>A0ABW8N127</accession>
<gene>
    <name evidence="1" type="ORF">ABH943_008405</name>
</gene>
<comment type="caution">
    <text evidence="1">The sequence shown here is derived from an EMBL/GenBank/DDBJ whole genome shotgun (WGS) entry which is preliminary data.</text>
</comment>
<reference evidence="1 2" key="1">
    <citation type="submission" date="2024-11" db="EMBL/GenBank/DDBJ databases">
        <title>Using genomics to understand microbial adaptation to soil warming.</title>
        <authorList>
            <person name="Deangelis K.M. PhD."/>
        </authorList>
    </citation>
    <scope>NUCLEOTIDE SEQUENCE [LARGE SCALE GENOMIC DNA]</scope>
    <source>
        <strain evidence="1 2">GAS97</strain>
    </source>
</reference>
<organism evidence="1 2">
    <name type="scientific">Caballeronia udeis</name>
    <dbReference type="NCBI Taxonomy" id="1232866"/>
    <lineage>
        <taxon>Bacteria</taxon>
        <taxon>Pseudomonadati</taxon>
        <taxon>Pseudomonadota</taxon>
        <taxon>Betaproteobacteria</taxon>
        <taxon>Burkholderiales</taxon>
        <taxon>Burkholderiaceae</taxon>
        <taxon>Caballeronia</taxon>
    </lineage>
</organism>
<sequence length="92" mass="10776">MTHEEFEAHVAMLLRDQPRSTTADLTDFAVAYWDGERVRYVFLHEDGQGALDEEFDLADYLLDQWDADFAIWIAEPHYSSRPELLWWLKAGA</sequence>